<dbReference type="PANTHER" id="PTHR34892">
    <property type="entry name" value="VACUOLAR ATP SYNTHASE CATALYTIC SUBUNIT-RELATED / V-ATPASE-RELATED / VACUOLAR PROTON PUMP-LIKE PROTEIN"/>
    <property type="match status" value="1"/>
</dbReference>
<dbReference type="SUPFAM" id="SSF52047">
    <property type="entry name" value="RNI-like"/>
    <property type="match status" value="1"/>
</dbReference>
<reference evidence="2 3" key="1">
    <citation type="journal article" date="2024" name="G3 (Bethesda)">
        <title>Genome assembly of Hibiscus sabdariffa L. provides insights into metabolisms of medicinal natural products.</title>
        <authorList>
            <person name="Kim T."/>
        </authorList>
    </citation>
    <scope>NUCLEOTIDE SEQUENCE [LARGE SCALE GENOMIC DNA]</scope>
    <source>
        <strain evidence="2">TK-2024</strain>
        <tissue evidence="2">Old leaves</tissue>
    </source>
</reference>
<dbReference type="Pfam" id="PF23247">
    <property type="entry name" value="LRR_RPS2"/>
    <property type="match status" value="1"/>
</dbReference>
<dbReference type="InterPro" id="IPR057135">
    <property type="entry name" value="At4g27190-like_LRR"/>
</dbReference>
<sequence>MDEISMKLDFVWAPYVVNLIDLMTDFETRKSCPNAMVMGDGLWDMLHFNSAPNYEFALRMLKTKVVSLLSLSTEVSVMINGVLNTEEKREKMGDAMWHAYDRALGVSKLLRQTGHSLLLLDSQSLTWNCGPHCTSDGPSNSATPMTHISYIKLIRTDTTLDLSQKAEKGPLDSIVQPVLNFKRISIHTNGGFTLPTGKTPVPEEIIILELRRVRQAQAIVQHLDDARNSQCELIAHVSYIKLIKTDTPLGLSQKAKKGVKDVTDMLYDPFIEGLPHVKHLDASDIEVVINSMICNMLKKLFSFSVAKGLRQLEELKISCPPLKELDLDSTFAFDDGNCRTNISLDHSSLFNEKVILPLLEKLEFYKMDNLVRLSHGRLAEHSFSKLTSVRLSFCPKLSNVLPLSILTRLQRLDRPSIWNCESLEEIVSESQSPENGSSSAMSSLPLQLIQSNVTAFEFPCLTFLCHSDSPNLKKTSGNTNQHSATPLLGESVYISKSTSTDFGMECRNQRDGFQGQQLSHYFGNLKAVELENYPEHTGTVLNGFNSTILALFSKVQNPNEATDFRTPHDPCHAFWLRVALVMDAAKVNFDPAGYGGVPRNQEAETAECCFAKDLLPSCSLVCSATYQFSRKMMEALLAIVGSLAVKAAEYIADPTAQQLGYIFKNKS</sequence>
<protein>
    <recommendedName>
        <fullName evidence="1">Disease resistance protein At4g27190-like leucine-rich repeats domain-containing protein</fullName>
    </recommendedName>
</protein>
<comment type="caution">
    <text evidence="2">The sequence shown here is derived from an EMBL/GenBank/DDBJ whole genome shotgun (WGS) entry which is preliminary data.</text>
</comment>
<evidence type="ECO:0000313" key="3">
    <source>
        <dbReference type="Proteomes" id="UP001472677"/>
    </source>
</evidence>
<keyword evidence="3" id="KW-1185">Reference proteome</keyword>
<dbReference type="PANTHER" id="PTHR34892:SF2">
    <property type="entry name" value="VACUOLAR ATP SYNTHASE CATALYTIC SUBUNIT-RELATED _ V-ATPASE-RELATED _ VACUOLAR PROTON PUMP-LIKE PROTEIN"/>
    <property type="match status" value="1"/>
</dbReference>
<gene>
    <name evidence="2" type="ORF">V6N12_023206</name>
</gene>
<name>A0ABR2FXE9_9ROSI</name>
<organism evidence="2 3">
    <name type="scientific">Hibiscus sabdariffa</name>
    <name type="common">roselle</name>
    <dbReference type="NCBI Taxonomy" id="183260"/>
    <lineage>
        <taxon>Eukaryota</taxon>
        <taxon>Viridiplantae</taxon>
        <taxon>Streptophyta</taxon>
        <taxon>Embryophyta</taxon>
        <taxon>Tracheophyta</taxon>
        <taxon>Spermatophyta</taxon>
        <taxon>Magnoliopsida</taxon>
        <taxon>eudicotyledons</taxon>
        <taxon>Gunneridae</taxon>
        <taxon>Pentapetalae</taxon>
        <taxon>rosids</taxon>
        <taxon>malvids</taxon>
        <taxon>Malvales</taxon>
        <taxon>Malvaceae</taxon>
        <taxon>Malvoideae</taxon>
        <taxon>Hibiscus</taxon>
    </lineage>
</organism>
<proteinExistence type="predicted"/>
<dbReference type="Proteomes" id="UP001472677">
    <property type="component" value="Unassembled WGS sequence"/>
</dbReference>
<dbReference type="EMBL" id="JBBPBM010000004">
    <property type="protein sequence ID" value="KAK8588792.1"/>
    <property type="molecule type" value="Genomic_DNA"/>
</dbReference>
<evidence type="ECO:0000313" key="2">
    <source>
        <dbReference type="EMBL" id="KAK8588792.1"/>
    </source>
</evidence>
<evidence type="ECO:0000259" key="1">
    <source>
        <dbReference type="Pfam" id="PF23247"/>
    </source>
</evidence>
<accession>A0ABR2FXE9</accession>
<feature type="domain" description="Disease resistance protein At4g27190-like leucine-rich repeats" evidence="1">
    <location>
        <begin position="360"/>
        <end position="441"/>
    </location>
</feature>